<organism evidence="6 7">
    <name type="scientific">Leptospira idonii</name>
    <dbReference type="NCBI Taxonomy" id="1193500"/>
    <lineage>
        <taxon>Bacteria</taxon>
        <taxon>Pseudomonadati</taxon>
        <taxon>Spirochaetota</taxon>
        <taxon>Spirochaetia</taxon>
        <taxon>Leptospirales</taxon>
        <taxon>Leptospiraceae</taxon>
        <taxon>Leptospira</taxon>
    </lineage>
</organism>
<dbReference type="GO" id="GO:0050661">
    <property type="term" value="F:NADP binding"/>
    <property type="evidence" value="ECO:0007669"/>
    <property type="project" value="InterPro"/>
</dbReference>
<keyword evidence="2 4" id="KW-0413">Isomerase</keyword>
<reference evidence="6" key="1">
    <citation type="journal article" date="2019" name="PLoS Negl. Trop. Dis.">
        <title>Revisiting the worldwide diversity of Leptospira species in the environment.</title>
        <authorList>
            <person name="Vincent A.T."/>
            <person name="Schiettekatte O."/>
            <person name="Bourhy P."/>
            <person name="Veyrier F.J."/>
            <person name="Picardeau M."/>
        </authorList>
    </citation>
    <scope>NUCLEOTIDE SEQUENCE [LARGE SCALE GENOMIC DNA]</scope>
    <source>
        <strain evidence="6">201300427</strain>
    </source>
</reference>
<feature type="binding site" evidence="4">
    <location>
        <position position="220"/>
    </location>
    <ligand>
        <name>substrate</name>
    </ligand>
</feature>
<dbReference type="EC" id="5.1.3.20" evidence="4"/>
<feature type="active site" description="Proton acceptor" evidence="4">
    <location>
        <position position="183"/>
    </location>
</feature>
<gene>
    <name evidence="6" type="primary">rfaD</name>
    <name evidence="4" type="synonym">hldD</name>
    <name evidence="6" type="ORF">EHS15_13045</name>
</gene>
<accession>A0A4V6QMV8</accession>
<feature type="binding site" evidence="4">
    <location>
        <begin position="14"/>
        <end position="15"/>
    </location>
    <ligand>
        <name>NADP(+)</name>
        <dbReference type="ChEBI" id="CHEBI:58349"/>
    </ligand>
</feature>
<protein>
    <recommendedName>
        <fullName evidence="4">ADP-L-glycero-D-manno-heptose-6-epimerase</fullName>
        <ecNumber evidence="4">5.1.3.20</ecNumber>
    </recommendedName>
    <alternativeName>
        <fullName evidence="4">ADP-L-glycero-beta-D-manno-heptose-6-epimerase</fullName>
        <shortName evidence="4">ADP-glyceromanno-heptose 6-epimerase</shortName>
        <shortName evidence="4">ADP-hep 6-epimerase</shortName>
        <shortName evidence="4">AGME</shortName>
    </alternativeName>
</protein>
<dbReference type="GO" id="GO:0008712">
    <property type="term" value="F:ADP-glyceromanno-heptose 6-epimerase activity"/>
    <property type="evidence" value="ECO:0007669"/>
    <property type="project" value="UniProtKB-UniRule"/>
</dbReference>
<comment type="cofactor">
    <cofactor evidence="4">
        <name>NADP(+)</name>
        <dbReference type="ChEBI" id="CHEBI:58349"/>
    </cofactor>
    <text evidence="4">Binds 1 NADP(+) per subunit.</text>
</comment>
<dbReference type="AlphaFoldDB" id="A0A4V6QMV8"/>
<feature type="binding site" evidence="4">
    <location>
        <begin position="80"/>
        <end position="84"/>
    </location>
    <ligand>
        <name>NADP(+)</name>
        <dbReference type="ChEBI" id="CHEBI:58349"/>
    </ligand>
</feature>
<sequence length="323" mass="36928">MKTNRILVTGGAGLIGSQVVQDLNEQGITDIIISDHLGTSEKWKNLRRNLYLDYLEKDELRKKIQSKDKFFDDITHIVHLGACSATTEKDASYLIQNNYEFTRDLAHIAVDRKISFVYASSAATYGDGEFGYDDSISLKSLKPLNMYGYSKHQFDLYAAKTGMADHITGLKYFNVFGFGEEHKGDMRSLVLKGYEQIRDTGKLNLFKSYRPEYKDGEQKRDFLYVKDASKITLFLLWENKTGIYNVGRGIAETWNHLAQSLFGAMEKDVRIEYVDMPESLKGKYQYYTCANIDRLLKAGYDQGFTSLEEAAKDYIALLRKEGL</sequence>
<dbReference type="Proteomes" id="UP000298058">
    <property type="component" value="Unassembled WGS sequence"/>
</dbReference>
<evidence type="ECO:0000259" key="5">
    <source>
        <dbReference type="Pfam" id="PF01370"/>
    </source>
</evidence>
<feature type="binding site" evidence="4">
    <location>
        <position position="284"/>
    </location>
    <ligand>
        <name>substrate</name>
    </ligand>
</feature>
<evidence type="ECO:0000256" key="1">
    <source>
        <dbReference type="ARBA" id="ARBA00022857"/>
    </source>
</evidence>
<feature type="binding site" evidence="4">
    <location>
        <position position="57"/>
    </location>
    <ligand>
        <name>NADP(+)</name>
        <dbReference type="ChEBI" id="CHEBI:58349"/>
    </ligand>
</feature>
<comment type="catalytic activity">
    <reaction evidence="4">
        <text>ADP-D-glycero-beta-D-manno-heptose = ADP-L-glycero-beta-D-manno-heptose</text>
        <dbReference type="Rhea" id="RHEA:17577"/>
        <dbReference type="ChEBI" id="CHEBI:59967"/>
        <dbReference type="ChEBI" id="CHEBI:61506"/>
        <dbReference type="EC" id="5.1.3.20"/>
    </reaction>
</comment>
<dbReference type="Gene3D" id="3.40.50.720">
    <property type="entry name" value="NAD(P)-binding Rossmann-like Domain"/>
    <property type="match status" value="1"/>
</dbReference>
<keyword evidence="7" id="KW-1185">Reference proteome</keyword>
<feature type="domain" description="NAD-dependent epimerase/dehydratase" evidence="5">
    <location>
        <begin position="6"/>
        <end position="247"/>
    </location>
</feature>
<dbReference type="OrthoDB" id="9766450at2"/>
<evidence type="ECO:0000313" key="6">
    <source>
        <dbReference type="EMBL" id="TGN18326.1"/>
    </source>
</evidence>
<feature type="binding site" evidence="4">
    <location>
        <position position="185"/>
    </location>
    <ligand>
        <name>substrate</name>
    </ligand>
</feature>
<feature type="binding site" evidence="4">
    <location>
        <position position="151"/>
    </location>
    <ligand>
        <name>NADP(+)</name>
        <dbReference type="ChEBI" id="CHEBI:58349"/>
    </ligand>
</feature>
<feature type="binding site" evidence="4">
    <location>
        <position position="97"/>
    </location>
    <ligand>
        <name>NADP(+)</name>
        <dbReference type="ChEBI" id="CHEBI:58349"/>
    </ligand>
</feature>
<evidence type="ECO:0000256" key="2">
    <source>
        <dbReference type="ARBA" id="ARBA00023235"/>
    </source>
</evidence>
<dbReference type="GO" id="GO:0005975">
    <property type="term" value="P:carbohydrate metabolic process"/>
    <property type="evidence" value="ECO:0007669"/>
    <property type="project" value="UniProtKB-UniRule"/>
</dbReference>
<keyword evidence="3 4" id="KW-0119">Carbohydrate metabolism</keyword>
<dbReference type="HAMAP" id="MF_01601">
    <property type="entry name" value="Heptose_epimerase"/>
    <property type="match status" value="1"/>
</dbReference>
<dbReference type="InterPro" id="IPR036291">
    <property type="entry name" value="NAD(P)-bd_dom_sf"/>
</dbReference>
<feature type="binding site" evidence="4">
    <location>
        <position position="175"/>
    </location>
    <ligand>
        <name>NADP(+)</name>
        <dbReference type="ChEBI" id="CHEBI:58349"/>
    </ligand>
</feature>
<dbReference type="InterPro" id="IPR011912">
    <property type="entry name" value="Heptose_epim"/>
</dbReference>
<dbReference type="Pfam" id="PF01370">
    <property type="entry name" value="Epimerase"/>
    <property type="match status" value="1"/>
</dbReference>
<dbReference type="PANTHER" id="PTHR43103">
    <property type="entry name" value="NUCLEOSIDE-DIPHOSPHATE-SUGAR EPIMERASE"/>
    <property type="match status" value="1"/>
</dbReference>
<comment type="domain">
    <text evidence="4">Contains a large N-terminal NADP-binding domain, and a smaller C-terminal substrate-binding domain.</text>
</comment>
<comment type="pathway">
    <text evidence="4">Nucleotide-sugar biosynthesis; ADP-L-glycero-beta-D-manno-heptose biosynthesis; ADP-L-glycero-beta-D-manno-heptose from D-glycero-beta-D-manno-heptose 7-phosphate: step 4/4.</text>
</comment>
<feature type="binding site" evidence="4">
    <location>
        <position position="42"/>
    </location>
    <ligand>
        <name>NADP(+)</name>
        <dbReference type="ChEBI" id="CHEBI:58349"/>
    </ligand>
</feature>
<comment type="similarity">
    <text evidence="4">Belongs to the NAD(P)-dependent epimerase/dehydratase family. HldD subfamily.</text>
</comment>
<keyword evidence="1 4" id="KW-0521">NADP</keyword>
<dbReference type="NCBIfam" id="TIGR02197">
    <property type="entry name" value="heptose_epim"/>
    <property type="match status" value="1"/>
</dbReference>
<comment type="function">
    <text evidence="4">Catalyzes the interconversion between ADP-D-glycero-beta-D-manno-heptose and ADP-L-glycero-beta-D-manno-heptose via an epimerization at carbon 6 of the heptose.</text>
</comment>
<dbReference type="SUPFAM" id="SSF51735">
    <property type="entry name" value="NAD(P)-binding Rossmann-fold domains"/>
    <property type="match status" value="1"/>
</dbReference>
<dbReference type="EMBL" id="RQHW01000047">
    <property type="protein sequence ID" value="TGN18326.1"/>
    <property type="molecule type" value="Genomic_DNA"/>
</dbReference>
<dbReference type="GO" id="GO:0097171">
    <property type="term" value="P:ADP-L-glycero-beta-D-manno-heptose biosynthetic process"/>
    <property type="evidence" value="ECO:0007669"/>
    <property type="project" value="UniProtKB-UniPathway"/>
</dbReference>
<comment type="subunit">
    <text evidence="4">Homopentamer.</text>
</comment>
<feature type="binding site" evidence="4">
    <location>
        <position position="183"/>
    </location>
    <ligand>
        <name>NADP(+)</name>
        <dbReference type="ChEBI" id="CHEBI:58349"/>
    </ligand>
</feature>
<feature type="active site" description="Proton acceptor" evidence="4">
    <location>
        <position position="147"/>
    </location>
</feature>
<evidence type="ECO:0000313" key="7">
    <source>
        <dbReference type="Proteomes" id="UP000298058"/>
    </source>
</evidence>
<feature type="binding site" evidence="4">
    <location>
        <begin position="35"/>
        <end position="36"/>
    </location>
    <ligand>
        <name>NADP(+)</name>
        <dbReference type="ChEBI" id="CHEBI:58349"/>
    </ligand>
</feature>
<feature type="binding site" evidence="4">
    <location>
        <position position="174"/>
    </location>
    <ligand>
        <name>substrate</name>
    </ligand>
</feature>
<name>A0A4V6QMV8_9LEPT</name>
<evidence type="ECO:0000256" key="3">
    <source>
        <dbReference type="ARBA" id="ARBA00023277"/>
    </source>
</evidence>
<comment type="caution">
    <text evidence="6">The sequence shown here is derived from an EMBL/GenBank/DDBJ whole genome shotgun (WGS) entry which is preliminary data.</text>
</comment>
<evidence type="ECO:0000256" key="4">
    <source>
        <dbReference type="HAMAP-Rule" id="MF_01601"/>
    </source>
</evidence>
<dbReference type="InterPro" id="IPR001509">
    <property type="entry name" value="Epimerase_deHydtase"/>
</dbReference>
<proteinExistence type="inferred from homology"/>
<feature type="binding site" evidence="4">
    <location>
        <position position="192"/>
    </location>
    <ligand>
        <name>substrate</name>
    </ligand>
</feature>
<feature type="binding site" evidence="4">
    <location>
        <begin position="206"/>
        <end position="209"/>
    </location>
    <ligand>
        <name>substrate</name>
    </ligand>
</feature>
<dbReference type="RefSeq" id="WP_135761014.1">
    <property type="nucleotide sequence ID" value="NZ_RQHW01000047.1"/>
</dbReference>
<dbReference type="Gene3D" id="3.90.25.10">
    <property type="entry name" value="UDP-galactose 4-epimerase, domain 1"/>
    <property type="match status" value="1"/>
</dbReference>
<dbReference type="UniPathway" id="UPA00356">
    <property type="reaction ID" value="UER00440"/>
</dbReference>
<dbReference type="PANTHER" id="PTHR43103:SF3">
    <property type="entry name" value="ADP-L-GLYCERO-D-MANNO-HEPTOSE-6-EPIMERASE"/>
    <property type="match status" value="1"/>
</dbReference>